<sequence length="129" mass="15300">MKYTHLHRAFFYEDFNELEHPIESTFFHPLGLEIVYSEPIHYQSTEESFGQNSVARQSDLEGWVHLEHRNIRQDLDKGFEIPHILASQSRVYPYNCCICIQEEVLRTYYVVKACPPKSSLWTLPDKHTQ</sequence>
<protein>
    <submittedName>
        <fullName evidence="1">Uncharacterized protein</fullName>
    </submittedName>
</protein>
<comment type="caution">
    <text evidence="1">The sequence shown here is derived from an EMBL/GenBank/DDBJ whole genome shotgun (WGS) entry which is preliminary data.</text>
</comment>
<reference evidence="1 2" key="1">
    <citation type="submission" date="2021-06" db="EMBL/GenBank/DDBJ databases">
        <title>Caerostris darwini draft genome.</title>
        <authorList>
            <person name="Kono N."/>
            <person name="Arakawa K."/>
        </authorList>
    </citation>
    <scope>NUCLEOTIDE SEQUENCE [LARGE SCALE GENOMIC DNA]</scope>
</reference>
<dbReference type="AlphaFoldDB" id="A0AAV4WPW4"/>
<keyword evidence="2" id="KW-1185">Reference proteome</keyword>
<organism evidence="1 2">
    <name type="scientific">Caerostris darwini</name>
    <dbReference type="NCBI Taxonomy" id="1538125"/>
    <lineage>
        <taxon>Eukaryota</taxon>
        <taxon>Metazoa</taxon>
        <taxon>Ecdysozoa</taxon>
        <taxon>Arthropoda</taxon>
        <taxon>Chelicerata</taxon>
        <taxon>Arachnida</taxon>
        <taxon>Araneae</taxon>
        <taxon>Araneomorphae</taxon>
        <taxon>Entelegynae</taxon>
        <taxon>Araneoidea</taxon>
        <taxon>Araneidae</taxon>
        <taxon>Caerostris</taxon>
    </lineage>
</organism>
<evidence type="ECO:0000313" key="2">
    <source>
        <dbReference type="Proteomes" id="UP001054837"/>
    </source>
</evidence>
<accession>A0AAV4WPW4</accession>
<gene>
    <name evidence="1" type="ORF">CDAR_532841</name>
</gene>
<proteinExistence type="predicted"/>
<evidence type="ECO:0000313" key="1">
    <source>
        <dbReference type="EMBL" id="GIY83971.1"/>
    </source>
</evidence>
<dbReference type="EMBL" id="BPLQ01014876">
    <property type="protein sequence ID" value="GIY83971.1"/>
    <property type="molecule type" value="Genomic_DNA"/>
</dbReference>
<name>A0AAV4WPW4_9ARAC</name>
<dbReference type="Proteomes" id="UP001054837">
    <property type="component" value="Unassembled WGS sequence"/>
</dbReference>